<dbReference type="PANTHER" id="PTHR23316">
    <property type="entry name" value="IMPORTIN ALPHA"/>
    <property type="match status" value="1"/>
</dbReference>
<feature type="region of interest" description="Disordered" evidence="4">
    <location>
        <begin position="385"/>
        <end position="405"/>
    </location>
</feature>
<feature type="compositionally biased region" description="Basic and acidic residues" evidence="4">
    <location>
        <begin position="389"/>
        <end position="398"/>
    </location>
</feature>
<evidence type="ECO:0000313" key="6">
    <source>
        <dbReference type="Proteomes" id="UP001237642"/>
    </source>
</evidence>
<accession>A0AAD8J465</accession>
<evidence type="ECO:0000256" key="2">
    <source>
        <dbReference type="ARBA" id="ARBA00022448"/>
    </source>
</evidence>
<comment type="caution">
    <text evidence="5">The sequence shown here is derived from an EMBL/GenBank/DDBJ whole genome shotgun (WGS) entry which is preliminary data.</text>
</comment>
<comment type="similarity">
    <text evidence="1">Belongs to the importin alpha family.</text>
</comment>
<reference evidence="5" key="1">
    <citation type="submission" date="2023-02" db="EMBL/GenBank/DDBJ databases">
        <title>Genome of toxic invasive species Heracleum sosnowskyi carries increased number of genes despite the absence of recent whole-genome duplications.</title>
        <authorList>
            <person name="Schelkunov M."/>
            <person name="Shtratnikova V."/>
            <person name="Makarenko M."/>
            <person name="Klepikova A."/>
            <person name="Omelchenko D."/>
            <person name="Novikova G."/>
            <person name="Obukhova E."/>
            <person name="Bogdanov V."/>
            <person name="Penin A."/>
            <person name="Logacheva M."/>
        </authorList>
    </citation>
    <scope>NUCLEOTIDE SEQUENCE</scope>
    <source>
        <strain evidence="5">Hsosn_3</strain>
        <tissue evidence="5">Leaf</tissue>
    </source>
</reference>
<dbReference type="Proteomes" id="UP001237642">
    <property type="component" value="Unassembled WGS sequence"/>
</dbReference>
<evidence type="ECO:0000256" key="1">
    <source>
        <dbReference type="ARBA" id="ARBA00010394"/>
    </source>
</evidence>
<dbReference type="SUPFAM" id="SSF48371">
    <property type="entry name" value="ARM repeat"/>
    <property type="match status" value="1"/>
</dbReference>
<dbReference type="Gene3D" id="1.25.10.10">
    <property type="entry name" value="Leucine-rich Repeat Variant"/>
    <property type="match status" value="1"/>
</dbReference>
<dbReference type="InterPro" id="IPR016024">
    <property type="entry name" value="ARM-type_fold"/>
</dbReference>
<dbReference type="AlphaFoldDB" id="A0AAD8J465"/>
<evidence type="ECO:0000313" key="5">
    <source>
        <dbReference type="EMBL" id="KAK1396509.1"/>
    </source>
</evidence>
<evidence type="ECO:0000256" key="4">
    <source>
        <dbReference type="SAM" id="MobiDB-lite"/>
    </source>
</evidence>
<sequence>MAYDHIRELDDAVDKFMESSNFLVTDDVYGDIDIETLEEATRRLDYLICQEGALPYYPCSDVVERLLHIWDYKELQYPQHMAASILSSAMFDDCCESIINEKAVPVLVKVINHSPTETTKMVVKTLTHLACKSSDHIPLIVSHGGLEAAHEFVSNCTPGTFRVVRSLAKLLAAVCRGTNLSLDKEQIAITISQNLFQKKWYTSSTTHIKEACYALTFLSYEKPAVITKEVCESIVKFLYHDDEFVVASALGVFGNIVRWGHGYQIQMKKLEENLPTELEDILNRKFDTETELLHTRQDADKSGLLKEVPHRETELVRESGRVGAEGKHQIVKVGSQSMEMLQVRAALEEKLKQKCFFSSVAPEHQKAKRDVQPLNGQIEVLDDFDDNTSDIRGREKRNGHSQLSHSATLSKIATQVKRAKVDKSVSVDENMGIHKIIRSNG</sequence>
<keyword evidence="2" id="KW-0813">Transport</keyword>
<gene>
    <name evidence="5" type="ORF">POM88_006372</name>
</gene>
<proteinExistence type="inferred from homology"/>
<protein>
    <submittedName>
        <fullName evidence="5">Uncharacterized protein</fullName>
    </submittedName>
</protein>
<dbReference type="GO" id="GO:0015031">
    <property type="term" value="P:protein transport"/>
    <property type="evidence" value="ECO:0007669"/>
    <property type="project" value="UniProtKB-KW"/>
</dbReference>
<evidence type="ECO:0000256" key="3">
    <source>
        <dbReference type="ARBA" id="ARBA00022927"/>
    </source>
</evidence>
<dbReference type="InterPro" id="IPR011989">
    <property type="entry name" value="ARM-like"/>
</dbReference>
<dbReference type="EMBL" id="JAUIZM010000002">
    <property type="protein sequence ID" value="KAK1396509.1"/>
    <property type="molecule type" value="Genomic_DNA"/>
</dbReference>
<reference evidence="5" key="2">
    <citation type="submission" date="2023-05" db="EMBL/GenBank/DDBJ databases">
        <authorList>
            <person name="Schelkunov M.I."/>
        </authorList>
    </citation>
    <scope>NUCLEOTIDE SEQUENCE</scope>
    <source>
        <strain evidence="5">Hsosn_3</strain>
        <tissue evidence="5">Leaf</tissue>
    </source>
</reference>
<organism evidence="5 6">
    <name type="scientific">Heracleum sosnowskyi</name>
    <dbReference type="NCBI Taxonomy" id="360622"/>
    <lineage>
        <taxon>Eukaryota</taxon>
        <taxon>Viridiplantae</taxon>
        <taxon>Streptophyta</taxon>
        <taxon>Embryophyta</taxon>
        <taxon>Tracheophyta</taxon>
        <taxon>Spermatophyta</taxon>
        <taxon>Magnoliopsida</taxon>
        <taxon>eudicotyledons</taxon>
        <taxon>Gunneridae</taxon>
        <taxon>Pentapetalae</taxon>
        <taxon>asterids</taxon>
        <taxon>campanulids</taxon>
        <taxon>Apiales</taxon>
        <taxon>Apiaceae</taxon>
        <taxon>Apioideae</taxon>
        <taxon>apioid superclade</taxon>
        <taxon>Tordylieae</taxon>
        <taxon>Tordyliinae</taxon>
        <taxon>Heracleum</taxon>
    </lineage>
</organism>
<keyword evidence="6" id="KW-1185">Reference proteome</keyword>
<name>A0AAD8J465_9APIA</name>
<keyword evidence="3" id="KW-0653">Protein transport</keyword>